<dbReference type="EMBL" id="GBXM01010046">
    <property type="protein sequence ID" value="JAH98531.1"/>
    <property type="molecule type" value="Transcribed_RNA"/>
</dbReference>
<organism evidence="1">
    <name type="scientific">Anguilla anguilla</name>
    <name type="common">European freshwater eel</name>
    <name type="synonym">Muraena anguilla</name>
    <dbReference type="NCBI Taxonomy" id="7936"/>
    <lineage>
        <taxon>Eukaryota</taxon>
        <taxon>Metazoa</taxon>
        <taxon>Chordata</taxon>
        <taxon>Craniata</taxon>
        <taxon>Vertebrata</taxon>
        <taxon>Euteleostomi</taxon>
        <taxon>Actinopterygii</taxon>
        <taxon>Neopterygii</taxon>
        <taxon>Teleostei</taxon>
        <taxon>Anguilliformes</taxon>
        <taxon>Anguillidae</taxon>
        <taxon>Anguilla</taxon>
    </lineage>
</organism>
<evidence type="ECO:0000313" key="1">
    <source>
        <dbReference type="EMBL" id="JAH98531.1"/>
    </source>
</evidence>
<reference evidence="1" key="2">
    <citation type="journal article" date="2015" name="Fish Shellfish Immunol.">
        <title>Early steps in the European eel (Anguilla anguilla)-Vibrio vulnificus interaction in the gills: Role of the RtxA13 toxin.</title>
        <authorList>
            <person name="Callol A."/>
            <person name="Pajuelo D."/>
            <person name="Ebbesson L."/>
            <person name="Teles M."/>
            <person name="MacKenzie S."/>
            <person name="Amaro C."/>
        </authorList>
    </citation>
    <scope>NUCLEOTIDE SEQUENCE</scope>
</reference>
<sequence>MAHVPRKSAQSVFVSALRGQIQIKIIMVLMEYQCIPKPNHDIYKKGSVNSIFDLFFCQYQIFKYETTALDIKHSLFPCDSVIGKKIKCSQINFGTVGTRLCPLSLKF</sequence>
<dbReference type="AlphaFoldDB" id="A0A0E9X7U0"/>
<protein>
    <submittedName>
        <fullName evidence="1">Uncharacterized protein</fullName>
    </submittedName>
</protein>
<proteinExistence type="predicted"/>
<name>A0A0E9X7U0_ANGAN</name>
<reference evidence="1" key="1">
    <citation type="submission" date="2014-11" db="EMBL/GenBank/DDBJ databases">
        <authorList>
            <person name="Amaro Gonzalez C."/>
        </authorList>
    </citation>
    <scope>NUCLEOTIDE SEQUENCE</scope>
</reference>
<accession>A0A0E9X7U0</accession>